<dbReference type="Gene3D" id="1.10.510.10">
    <property type="entry name" value="Transferase(Phosphotransferase) domain 1"/>
    <property type="match status" value="1"/>
</dbReference>
<keyword evidence="5" id="KW-0067">ATP-binding</keyword>
<dbReference type="GO" id="GO:0005524">
    <property type="term" value="F:ATP binding"/>
    <property type="evidence" value="ECO:0007669"/>
    <property type="project" value="UniProtKB-KW"/>
</dbReference>
<feature type="region of interest" description="Disordered" evidence="6">
    <location>
        <begin position="347"/>
        <end position="370"/>
    </location>
</feature>
<evidence type="ECO:0000313" key="10">
    <source>
        <dbReference type="Proteomes" id="UP000052943"/>
    </source>
</evidence>
<evidence type="ECO:0000256" key="4">
    <source>
        <dbReference type="ARBA" id="ARBA00022777"/>
    </source>
</evidence>
<dbReference type="GO" id="GO:0004674">
    <property type="term" value="F:protein serine/threonine kinase activity"/>
    <property type="evidence" value="ECO:0007669"/>
    <property type="project" value="UniProtKB-KW"/>
</dbReference>
<keyword evidence="3" id="KW-0547">Nucleotide-binding</keyword>
<dbReference type="PROSITE" id="PS50011">
    <property type="entry name" value="PROTEIN_KINASE_DOM"/>
    <property type="match status" value="1"/>
</dbReference>
<sequence>MQVAALVDFKLYASSARALCHERDVTPFSDRAQQPGLEMDKCLRRLRRAMIHAPLAVVAPTSAPSVVSDPQVFSDVLARYTLVKKLSSTLYGETALYRDEALGKKLVVLKRVSIPLLQQESQSPAVKENPLCERIVVQMLEDPLTARAPGREHVVEYVREGFFSSGDSVFIAMEFCAGGDLYDYVTSKPGRRVGESEALTLFAQLAKGLSFLHAHGVAHRDLSLENVLLKDGQVKICDFGLSADANKLSSDVVGKYYYMAPEIAQGAVYDPKKADVWSLGVLLFILLTGSPLFADEQRCAPTLRVLNKYGVAKILELWGLKKLISRPTINLLACMLQVQPQHRLSAEQVAHHPAVRRSNMPRREMAAPPA</sequence>
<dbReference type="PANTHER" id="PTHR24345">
    <property type="entry name" value="SERINE/THREONINE-PROTEIN KINASE PLK"/>
    <property type="match status" value="1"/>
</dbReference>
<dbReference type="SUPFAM" id="SSF56112">
    <property type="entry name" value="Protein kinase-like (PK-like)"/>
    <property type="match status" value="1"/>
</dbReference>
<evidence type="ECO:0000259" key="7">
    <source>
        <dbReference type="PROSITE" id="PS50011"/>
    </source>
</evidence>
<accession>A0A0W8C7Q1</accession>
<dbReference type="Proteomes" id="UP000052943">
    <property type="component" value="Unassembled WGS sequence"/>
</dbReference>
<dbReference type="PANTHER" id="PTHR24345:SF91">
    <property type="entry name" value="SERINE_THREONINE-PROTEIN KINASE PLK4"/>
    <property type="match status" value="1"/>
</dbReference>
<keyword evidence="1" id="KW-0723">Serine/threonine-protein kinase</keyword>
<name>A0A0W8C7Q1_PHYNI</name>
<dbReference type="AlphaFoldDB" id="A0A0W8C7Q1"/>
<evidence type="ECO:0000256" key="6">
    <source>
        <dbReference type="SAM" id="MobiDB-lite"/>
    </source>
</evidence>
<dbReference type="FunFam" id="1.10.510.10:FF:000753">
    <property type="entry name" value="CAMK/CAMKL protein kinase"/>
    <property type="match status" value="1"/>
</dbReference>
<comment type="caution">
    <text evidence="8">The sequence shown here is derived from an EMBL/GenBank/DDBJ whole genome shotgun (WGS) entry which is preliminary data.</text>
</comment>
<evidence type="ECO:0000256" key="1">
    <source>
        <dbReference type="ARBA" id="ARBA00022527"/>
    </source>
</evidence>
<evidence type="ECO:0000256" key="2">
    <source>
        <dbReference type="ARBA" id="ARBA00022679"/>
    </source>
</evidence>
<evidence type="ECO:0000256" key="5">
    <source>
        <dbReference type="ARBA" id="ARBA00022840"/>
    </source>
</evidence>
<dbReference type="OrthoDB" id="193931at2759"/>
<dbReference type="EMBL" id="LNFO01000473">
    <property type="protein sequence ID" value="KUG01077.1"/>
    <property type="molecule type" value="Genomic_DNA"/>
</dbReference>
<dbReference type="Pfam" id="PF00069">
    <property type="entry name" value="Pkinase"/>
    <property type="match status" value="1"/>
</dbReference>
<gene>
    <name evidence="9" type="ORF">AM587_10012534</name>
    <name evidence="8" type="ORF">AM587_10015077</name>
</gene>
<reference evidence="8 10" key="1">
    <citation type="submission" date="2015-11" db="EMBL/GenBank/DDBJ databases">
        <title>Genomes and virulence difference between two physiological races of Phytophthora nicotianae.</title>
        <authorList>
            <person name="Liu H."/>
            <person name="Ma X."/>
            <person name="Yu H."/>
            <person name="Fang D."/>
            <person name="Li Y."/>
            <person name="Wang X."/>
            <person name="Wang W."/>
            <person name="Dong Y."/>
            <person name="Xiao B."/>
        </authorList>
    </citation>
    <scope>NUCLEOTIDE SEQUENCE [LARGE SCALE GENOMIC DNA]</scope>
    <source>
        <strain evidence="10">race 0</strain>
        <strain evidence="8">Race 0</strain>
    </source>
</reference>
<organism evidence="8 10">
    <name type="scientific">Phytophthora nicotianae</name>
    <name type="common">Potato buckeye rot agent</name>
    <name type="synonym">Phytophthora parasitica</name>
    <dbReference type="NCBI Taxonomy" id="4792"/>
    <lineage>
        <taxon>Eukaryota</taxon>
        <taxon>Sar</taxon>
        <taxon>Stramenopiles</taxon>
        <taxon>Oomycota</taxon>
        <taxon>Peronosporomycetes</taxon>
        <taxon>Peronosporales</taxon>
        <taxon>Peronosporaceae</taxon>
        <taxon>Phytophthora</taxon>
    </lineage>
</organism>
<evidence type="ECO:0000313" key="9">
    <source>
        <dbReference type="EMBL" id="KUG01077.1"/>
    </source>
</evidence>
<dbReference type="InterPro" id="IPR000719">
    <property type="entry name" value="Prot_kinase_dom"/>
</dbReference>
<keyword evidence="4 8" id="KW-0418">Kinase</keyword>
<feature type="domain" description="Protein kinase" evidence="7">
    <location>
        <begin position="80"/>
        <end position="355"/>
    </location>
</feature>
<evidence type="ECO:0000256" key="3">
    <source>
        <dbReference type="ARBA" id="ARBA00022741"/>
    </source>
</evidence>
<protein>
    <submittedName>
        <fullName evidence="8">Serine/threonine-protein kinase</fullName>
    </submittedName>
</protein>
<keyword evidence="2" id="KW-0808">Transferase</keyword>
<dbReference type="InterPro" id="IPR011009">
    <property type="entry name" value="Kinase-like_dom_sf"/>
</dbReference>
<feature type="compositionally biased region" description="Basic and acidic residues" evidence="6">
    <location>
        <begin position="361"/>
        <end position="370"/>
    </location>
</feature>
<evidence type="ECO:0000313" key="8">
    <source>
        <dbReference type="EMBL" id="KUF80110.1"/>
    </source>
</evidence>
<dbReference type="EMBL" id="LNFO01004632">
    <property type="protein sequence ID" value="KUF80110.1"/>
    <property type="molecule type" value="Genomic_DNA"/>
</dbReference>
<dbReference type="STRING" id="4790.A0A0W8C7Q1"/>
<proteinExistence type="predicted"/>
<dbReference type="GO" id="GO:0005634">
    <property type="term" value="C:nucleus"/>
    <property type="evidence" value="ECO:0007669"/>
    <property type="project" value="TreeGrafter"/>
</dbReference>